<dbReference type="Gene3D" id="1.10.10.60">
    <property type="entry name" value="Homeodomain-like"/>
    <property type="match status" value="1"/>
</dbReference>
<evidence type="ECO:0000256" key="2">
    <source>
        <dbReference type="PROSITE-ProRule" id="PRU00108"/>
    </source>
</evidence>
<feature type="non-terminal residue" evidence="6">
    <location>
        <position position="1"/>
    </location>
</feature>
<protein>
    <recommendedName>
        <fullName evidence="5">Homeobox domain-containing protein</fullName>
    </recommendedName>
</protein>
<dbReference type="EMBL" id="JARKIK010000094">
    <property type="protein sequence ID" value="KAK8722700.1"/>
    <property type="molecule type" value="Genomic_DNA"/>
</dbReference>
<evidence type="ECO:0000256" key="1">
    <source>
        <dbReference type="ARBA" id="ARBA00004123"/>
    </source>
</evidence>
<dbReference type="GO" id="GO:0005634">
    <property type="term" value="C:nucleus"/>
    <property type="evidence" value="ECO:0007669"/>
    <property type="project" value="UniProtKB-SubCell"/>
</dbReference>
<keyword evidence="2 3" id="KW-0371">Homeobox</keyword>
<dbReference type="CDD" id="cd00086">
    <property type="entry name" value="homeodomain"/>
    <property type="match status" value="1"/>
</dbReference>
<gene>
    <name evidence="6" type="ORF">OTU49_012175</name>
</gene>
<feature type="non-terminal residue" evidence="6">
    <location>
        <position position="112"/>
    </location>
</feature>
<feature type="domain" description="Homeobox" evidence="5">
    <location>
        <begin position="68"/>
        <end position="112"/>
    </location>
</feature>
<evidence type="ECO:0000256" key="3">
    <source>
        <dbReference type="RuleBase" id="RU000682"/>
    </source>
</evidence>
<dbReference type="SUPFAM" id="SSF46689">
    <property type="entry name" value="Homeodomain-like"/>
    <property type="match status" value="1"/>
</dbReference>
<dbReference type="GO" id="GO:0030154">
    <property type="term" value="P:cell differentiation"/>
    <property type="evidence" value="ECO:0007669"/>
    <property type="project" value="TreeGrafter"/>
</dbReference>
<sequence>HRISDILGWEVCGRSDEPLNLTTRPHDSTSHLKGGAADLKGGGKRKKEGGEVSPGPASSGEADGINDRKKKKARTTFTGRQIFELERQFELKKYLSSSERADMAKLLNVTET</sequence>
<dbReference type="InterPro" id="IPR001356">
    <property type="entry name" value="HD"/>
</dbReference>
<dbReference type="Pfam" id="PF00046">
    <property type="entry name" value="Homeodomain"/>
    <property type="match status" value="1"/>
</dbReference>
<organism evidence="6 7">
    <name type="scientific">Cherax quadricarinatus</name>
    <name type="common">Australian red claw crayfish</name>
    <dbReference type="NCBI Taxonomy" id="27406"/>
    <lineage>
        <taxon>Eukaryota</taxon>
        <taxon>Metazoa</taxon>
        <taxon>Ecdysozoa</taxon>
        <taxon>Arthropoda</taxon>
        <taxon>Crustacea</taxon>
        <taxon>Multicrustacea</taxon>
        <taxon>Malacostraca</taxon>
        <taxon>Eumalacostraca</taxon>
        <taxon>Eucarida</taxon>
        <taxon>Decapoda</taxon>
        <taxon>Pleocyemata</taxon>
        <taxon>Astacidea</taxon>
        <taxon>Parastacoidea</taxon>
        <taxon>Parastacidae</taxon>
        <taxon>Cherax</taxon>
    </lineage>
</organism>
<dbReference type="GO" id="GO:0000981">
    <property type="term" value="F:DNA-binding transcription factor activity, RNA polymerase II-specific"/>
    <property type="evidence" value="ECO:0007669"/>
    <property type="project" value="TreeGrafter"/>
</dbReference>
<comment type="subcellular location">
    <subcellularLocation>
        <location evidence="1 2 3">Nucleus</location>
    </subcellularLocation>
</comment>
<keyword evidence="2 3" id="KW-0539">Nucleus</keyword>
<evidence type="ECO:0000259" key="5">
    <source>
        <dbReference type="PROSITE" id="PS50071"/>
    </source>
</evidence>
<name>A0AAW0W0Q4_CHEQU</name>
<dbReference type="InterPro" id="IPR009057">
    <property type="entry name" value="Homeodomain-like_sf"/>
</dbReference>
<reference evidence="6 7" key="1">
    <citation type="journal article" date="2024" name="BMC Genomics">
        <title>Genome assembly of redclaw crayfish (Cherax quadricarinatus) provides insights into its immune adaptation and hypoxia tolerance.</title>
        <authorList>
            <person name="Liu Z."/>
            <person name="Zheng J."/>
            <person name="Li H."/>
            <person name="Fang K."/>
            <person name="Wang S."/>
            <person name="He J."/>
            <person name="Zhou D."/>
            <person name="Weng S."/>
            <person name="Chi M."/>
            <person name="Gu Z."/>
            <person name="He J."/>
            <person name="Li F."/>
            <person name="Wang M."/>
        </authorList>
    </citation>
    <scope>NUCLEOTIDE SEQUENCE [LARGE SCALE GENOMIC DNA]</scope>
    <source>
        <strain evidence="6">ZL_2023a</strain>
    </source>
</reference>
<dbReference type="Proteomes" id="UP001445076">
    <property type="component" value="Unassembled WGS sequence"/>
</dbReference>
<evidence type="ECO:0000313" key="7">
    <source>
        <dbReference type="Proteomes" id="UP001445076"/>
    </source>
</evidence>
<dbReference type="PANTHER" id="PTHR24340:SF70">
    <property type="entry name" value="NK7.1, ISOFORM A"/>
    <property type="match status" value="1"/>
</dbReference>
<comment type="caution">
    <text evidence="6">The sequence shown here is derived from an EMBL/GenBank/DDBJ whole genome shotgun (WGS) entry which is preliminary data.</text>
</comment>
<proteinExistence type="predicted"/>
<feature type="region of interest" description="Disordered" evidence="4">
    <location>
        <begin position="15"/>
        <end position="74"/>
    </location>
</feature>
<evidence type="ECO:0000256" key="4">
    <source>
        <dbReference type="SAM" id="MobiDB-lite"/>
    </source>
</evidence>
<keyword evidence="2 3" id="KW-0238">DNA-binding</keyword>
<accession>A0AAW0W0Q4</accession>
<dbReference type="GO" id="GO:0000978">
    <property type="term" value="F:RNA polymerase II cis-regulatory region sequence-specific DNA binding"/>
    <property type="evidence" value="ECO:0007669"/>
    <property type="project" value="TreeGrafter"/>
</dbReference>
<dbReference type="PROSITE" id="PS50071">
    <property type="entry name" value="HOMEOBOX_2"/>
    <property type="match status" value="1"/>
</dbReference>
<dbReference type="PANTHER" id="PTHR24340">
    <property type="entry name" value="HOMEOBOX PROTEIN NKX"/>
    <property type="match status" value="1"/>
</dbReference>
<evidence type="ECO:0000313" key="6">
    <source>
        <dbReference type="EMBL" id="KAK8722700.1"/>
    </source>
</evidence>
<dbReference type="AlphaFoldDB" id="A0AAW0W0Q4"/>
<dbReference type="InterPro" id="IPR050394">
    <property type="entry name" value="Homeobox_NK-like"/>
</dbReference>
<keyword evidence="7" id="KW-1185">Reference proteome</keyword>